<dbReference type="InterPro" id="IPR000719">
    <property type="entry name" value="Prot_kinase_dom"/>
</dbReference>
<organism evidence="2 3">
    <name type="scientific">Rhizophagus irregularis</name>
    <dbReference type="NCBI Taxonomy" id="588596"/>
    <lineage>
        <taxon>Eukaryota</taxon>
        <taxon>Fungi</taxon>
        <taxon>Fungi incertae sedis</taxon>
        <taxon>Mucoromycota</taxon>
        <taxon>Glomeromycotina</taxon>
        <taxon>Glomeromycetes</taxon>
        <taxon>Glomerales</taxon>
        <taxon>Glomeraceae</taxon>
        <taxon>Rhizophagus</taxon>
    </lineage>
</organism>
<dbReference type="InterPro" id="IPR051681">
    <property type="entry name" value="Ser/Thr_Kinases-Pseudokinases"/>
</dbReference>
<protein>
    <recommendedName>
        <fullName evidence="1">Protein kinase domain-containing protein</fullName>
    </recommendedName>
</protein>
<accession>A0A916EHH5</accession>
<dbReference type="GO" id="GO:0005524">
    <property type="term" value="F:ATP binding"/>
    <property type="evidence" value="ECO:0007669"/>
    <property type="project" value="InterPro"/>
</dbReference>
<comment type="caution">
    <text evidence="2">The sequence shown here is derived from an EMBL/GenBank/DDBJ whole genome shotgun (WGS) entry which is preliminary data.</text>
</comment>
<evidence type="ECO:0000313" key="3">
    <source>
        <dbReference type="Proteomes" id="UP000684084"/>
    </source>
</evidence>
<dbReference type="InterPro" id="IPR001245">
    <property type="entry name" value="Ser-Thr/Tyr_kinase_cat_dom"/>
</dbReference>
<proteinExistence type="predicted"/>
<feature type="domain" description="Protein kinase" evidence="1">
    <location>
        <begin position="1"/>
        <end position="109"/>
    </location>
</feature>
<dbReference type="AlphaFoldDB" id="A0A916EHH5"/>
<sequence length="169" mass="19289">MDQSSTTKTLYGVLPFVAPEVLLGKEFTEAADIYGFGMIMSELISGEPPFFDREYDENLALAICYGQRPQIPEYTPEPYAKLMKHCWDPIPTNRPTAKKLNSQLTDLWEMLVIDDLSSLSKDHGLEIKEIKEFKEAFNQEIEDKWKARLAELATNSIPLKKSQNLLTSK</sequence>
<dbReference type="VEuPathDB" id="FungiDB:RhiirFUN_004964"/>
<dbReference type="OrthoDB" id="2403434at2759"/>
<name>A0A916EHH5_9GLOM</name>
<dbReference type="PROSITE" id="PS50011">
    <property type="entry name" value="PROTEIN_KINASE_DOM"/>
    <property type="match status" value="1"/>
</dbReference>
<dbReference type="PANTHER" id="PTHR44329">
    <property type="entry name" value="SERINE/THREONINE-PROTEIN KINASE TNNI3K-RELATED"/>
    <property type="match status" value="1"/>
</dbReference>
<dbReference type="EMBL" id="CAGKOT010000062">
    <property type="protein sequence ID" value="CAB5388764.1"/>
    <property type="molecule type" value="Genomic_DNA"/>
</dbReference>
<dbReference type="Proteomes" id="UP000684084">
    <property type="component" value="Unassembled WGS sequence"/>
</dbReference>
<dbReference type="GO" id="GO:0004674">
    <property type="term" value="F:protein serine/threonine kinase activity"/>
    <property type="evidence" value="ECO:0007669"/>
    <property type="project" value="TreeGrafter"/>
</dbReference>
<reference evidence="2" key="1">
    <citation type="submission" date="2020-05" db="EMBL/GenBank/DDBJ databases">
        <authorList>
            <person name="Rincon C."/>
            <person name="Sanders R I."/>
            <person name="Robbins C."/>
            <person name="Chaturvedi A."/>
        </authorList>
    </citation>
    <scope>NUCLEOTIDE SEQUENCE</scope>
    <source>
        <strain evidence="2">CHB12</strain>
    </source>
</reference>
<evidence type="ECO:0000313" key="2">
    <source>
        <dbReference type="EMBL" id="CAB5388764.1"/>
    </source>
</evidence>
<dbReference type="Pfam" id="PF07714">
    <property type="entry name" value="PK_Tyr_Ser-Thr"/>
    <property type="match status" value="1"/>
</dbReference>
<evidence type="ECO:0000259" key="1">
    <source>
        <dbReference type="PROSITE" id="PS50011"/>
    </source>
</evidence>
<gene>
    <name evidence="2" type="ORF">CHRIB12_LOCUS20743</name>
</gene>